<feature type="region of interest" description="Disordered" evidence="1">
    <location>
        <begin position="59"/>
        <end position="80"/>
    </location>
</feature>
<name>A0A7W2KIH3_9PSED</name>
<protein>
    <submittedName>
        <fullName evidence="2">Uncharacterized protein</fullName>
    </submittedName>
</protein>
<gene>
    <name evidence="2" type="ORF">H4C80_17790</name>
</gene>
<dbReference type="EMBL" id="JACGCX010000012">
    <property type="protein sequence ID" value="MBA6098962.1"/>
    <property type="molecule type" value="Genomic_DNA"/>
</dbReference>
<organism evidence="2 3">
    <name type="scientific">Pseudomonas juntendi</name>
    <dbReference type="NCBI Taxonomy" id="2666183"/>
    <lineage>
        <taxon>Bacteria</taxon>
        <taxon>Pseudomonadati</taxon>
        <taxon>Pseudomonadota</taxon>
        <taxon>Gammaproteobacteria</taxon>
        <taxon>Pseudomonadales</taxon>
        <taxon>Pseudomonadaceae</taxon>
        <taxon>Pseudomonas</taxon>
    </lineage>
</organism>
<dbReference type="Proteomes" id="UP000545074">
    <property type="component" value="Unassembled WGS sequence"/>
</dbReference>
<sequence length="80" mass="8694">MPYLFSPRVAAFYHTDIPYPDLPDDVQEVSDEEHESIMEDLLMQGMALQADPDGAPRAVAMPEAAASDEGTAAEPGELMQ</sequence>
<dbReference type="AlphaFoldDB" id="A0A7W2KIH3"/>
<evidence type="ECO:0000256" key="1">
    <source>
        <dbReference type="SAM" id="MobiDB-lite"/>
    </source>
</evidence>
<reference evidence="2 3" key="1">
    <citation type="submission" date="2020-07" db="EMBL/GenBank/DDBJ databases">
        <title>Diversity of carbapenemase encoding genes among Pseudomonas putida group clinical isolates in a tertiary Brazilian hospital.</title>
        <authorList>
            <person name="Alberto-Lei F."/>
            <person name="Nodari C.S."/>
            <person name="Streling A.P."/>
            <person name="Paulino J.T."/>
            <person name="Bessa-Neto F.O."/>
            <person name="Cayo R."/>
            <person name="Gales A.C."/>
        </authorList>
    </citation>
    <scope>NUCLEOTIDE SEQUENCE [LARGE SCALE GENOMIC DNA]</scope>
    <source>
        <strain evidence="2 3">12815</strain>
    </source>
</reference>
<evidence type="ECO:0000313" key="2">
    <source>
        <dbReference type="EMBL" id="MBA6098962.1"/>
    </source>
</evidence>
<comment type="caution">
    <text evidence="2">The sequence shown here is derived from an EMBL/GenBank/DDBJ whole genome shotgun (WGS) entry which is preliminary data.</text>
</comment>
<proteinExistence type="predicted"/>
<accession>A0A7W2KIH3</accession>
<dbReference type="RefSeq" id="WP_182390005.1">
    <property type="nucleotide sequence ID" value="NZ_JACGCX010000012.1"/>
</dbReference>
<evidence type="ECO:0000313" key="3">
    <source>
        <dbReference type="Proteomes" id="UP000545074"/>
    </source>
</evidence>